<evidence type="ECO:0000259" key="3">
    <source>
        <dbReference type="Pfam" id="PF01408"/>
    </source>
</evidence>
<feature type="domain" description="Gfo/Idh/MocA-like oxidoreductase C-terminal" evidence="4">
    <location>
        <begin position="338"/>
        <end position="549"/>
    </location>
</feature>
<evidence type="ECO:0000259" key="4">
    <source>
        <dbReference type="Pfam" id="PF02894"/>
    </source>
</evidence>
<dbReference type="EMBL" id="JBHSGN010000054">
    <property type="protein sequence ID" value="MFC4673427.1"/>
    <property type="molecule type" value="Genomic_DNA"/>
</dbReference>
<dbReference type="InterPro" id="IPR004104">
    <property type="entry name" value="Gfo/Idh/MocA-like_OxRdtase_C"/>
</dbReference>
<dbReference type="SUPFAM" id="SSF51735">
    <property type="entry name" value="NAD(P)-binding Rossmann-fold domains"/>
    <property type="match status" value="1"/>
</dbReference>
<evidence type="ECO:0000256" key="2">
    <source>
        <dbReference type="SAM" id="MobiDB-lite"/>
    </source>
</evidence>
<dbReference type="Gene3D" id="3.30.360.10">
    <property type="entry name" value="Dihydrodipicolinate Reductase, domain 2"/>
    <property type="match status" value="1"/>
</dbReference>
<comment type="caution">
    <text evidence="5">The sequence shown here is derived from an EMBL/GenBank/DDBJ whole genome shotgun (WGS) entry which is preliminary data.</text>
</comment>
<dbReference type="Pfam" id="PF02894">
    <property type="entry name" value="GFO_IDH_MocA_C"/>
    <property type="match status" value="1"/>
</dbReference>
<dbReference type="Pfam" id="PF01408">
    <property type="entry name" value="GFO_IDH_MocA"/>
    <property type="match status" value="1"/>
</dbReference>
<protein>
    <submittedName>
        <fullName evidence="5">Gfo/Idh/MocA family protein</fullName>
    </submittedName>
</protein>
<dbReference type="PANTHER" id="PTHR43818:SF11">
    <property type="entry name" value="BCDNA.GH03377"/>
    <property type="match status" value="1"/>
</dbReference>
<feature type="domain" description="Gfo/Idh/MocA-like oxidoreductase N-terminal" evidence="3">
    <location>
        <begin position="89"/>
        <end position="249"/>
    </location>
</feature>
<name>A0ABV9KU63_9BACT</name>
<feature type="compositionally biased region" description="Basic and acidic residues" evidence="2">
    <location>
        <begin position="1"/>
        <end position="21"/>
    </location>
</feature>
<dbReference type="PANTHER" id="PTHR43818">
    <property type="entry name" value="BCDNA.GH03377"/>
    <property type="match status" value="1"/>
</dbReference>
<keyword evidence="1" id="KW-0560">Oxidoreductase</keyword>
<evidence type="ECO:0000313" key="6">
    <source>
        <dbReference type="Proteomes" id="UP001596023"/>
    </source>
</evidence>
<reference evidence="6" key="1">
    <citation type="journal article" date="2019" name="Int. J. Syst. Evol. Microbiol.">
        <title>The Global Catalogue of Microorganisms (GCM) 10K type strain sequencing project: providing services to taxonomists for standard genome sequencing and annotation.</title>
        <authorList>
            <consortium name="The Broad Institute Genomics Platform"/>
            <consortium name="The Broad Institute Genome Sequencing Center for Infectious Disease"/>
            <person name="Wu L."/>
            <person name="Ma J."/>
        </authorList>
    </citation>
    <scope>NUCLEOTIDE SEQUENCE [LARGE SCALE GENOMIC DNA]</scope>
    <source>
        <strain evidence="6">CCUG 66188</strain>
    </source>
</reference>
<evidence type="ECO:0000313" key="5">
    <source>
        <dbReference type="EMBL" id="MFC4673427.1"/>
    </source>
</evidence>
<feature type="region of interest" description="Disordered" evidence="2">
    <location>
        <begin position="1"/>
        <end position="32"/>
    </location>
</feature>
<dbReference type="Proteomes" id="UP001596023">
    <property type="component" value="Unassembled WGS sequence"/>
</dbReference>
<keyword evidence="6" id="KW-1185">Reference proteome</keyword>
<dbReference type="InterPro" id="IPR050463">
    <property type="entry name" value="Gfo/Idh/MocA_oxidrdct_glycsds"/>
</dbReference>
<dbReference type="InterPro" id="IPR000683">
    <property type="entry name" value="Gfo/Idh/MocA-like_OxRdtase_N"/>
</dbReference>
<dbReference type="RefSeq" id="WP_379994684.1">
    <property type="nucleotide sequence ID" value="NZ_JBHSGN010000054.1"/>
</dbReference>
<dbReference type="SUPFAM" id="SSF55347">
    <property type="entry name" value="Glyceraldehyde-3-phosphate dehydrogenase-like, C-terminal domain"/>
    <property type="match status" value="1"/>
</dbReference>
<sequence>MTPEDRIVPEDKDKKNDKKTPENNPLPESQGRRNALKALATTPVLGALAYGVYQKQKYTKTLNDVSDVFKLSAETPSIPGLQPNGEQIRIGVIGYGGRGKYLLRAAGFATPKHLQGWIDDAKKNKKDTRYKDFKEQEDLNIVFAGICDIFDTFAEEGMAAGANIHREGIGGKMGPAPKRYRHYKEMLADKDIDAVIIATPDHWHSTMVMDAAKAGKHVYVEKPLSWTVPETYMVRDIVKETGIVFQLGHQGRQIDSYRKAKEIIDKGLLGPISLIEVCTNRNDPNGAWVYDIHPDANPQTIDWKQYEGDPERIKEYMDYMTKYNLLKYVGPEARDKFSLERFFRWRCWWDYSTGLSGDLLTHEYDAINQLMGVGIPHSATSSGGVYFFKDGRTVPDVLQTTFEFPEKNLTMLYSATLASSRNRGKVIMGHDASMEVGDTLTVKIDSGSTRYKEKLEKGIIKPDVPFYTYVPGKNNVDAITSATEMYFAQRGLLYSYLGGKRYDTTFLHVREWVECIRNRNNKPSCDINAAFEEAITAHMGTRAYLEGRTMYWDKDKEEIVRGEIS</sequence>
<organism evidence="5 6">
    <name type="scientific">Dysgonomonas termitidis</name>
    <dbReference type="NCBI Taxonomy" id="1516126"/>
    <lineage>
        <taxon>Bacteria</taxon>
        <taxon>Pseudomonadati</taxon>
        <taxon>Bacteroidota</taxon>
        <taxon>Bacteroidia</taxon>
        <taxon>Bacteroidales</taxon>
        <taxon>Dysgonomonadaceae</taxon>
        <taxon>Dysgonomonas</taxon>
    </lineage>
</organism>
<proteinExistence type="predicted"/>
<evidence type="ECO:0000256" key="1">
    <source>
        <dbReference type="ARBA" id="ARBA00023002"/>
    </source>
</evidence>
<dbReference type="InterPro" id="IPR036291">
    <property type="entry name" value="NAD(P)-bd_dom_sf"/>
</dbReference>
<dbReference type="Gene3D" id="3.40.50.720">
    <property type="entry name" value="NAD(P)-binding Rossmann-like Domain"/>
    <property type="match status" value="1"/>
</dbReference>
<accession>A0ABV9KU63</accession>
<gene>
    <name evidence="5" type="ORF">ACFO6W_06970</name>
</gene>